<dbReference type="Pfam" id="PF00557">
    <property type="entry name" value="Peptidase_M24"/>
    <property type="match status" value="1"/>
</dbReference>
<dbReference type="InterPro" id="IPR001714">
    <property type="entry name" value="Pept_M24_MAP"/>
</dbReference>
<dbReference type="EMBL" id="JBHDIY010000002">
    <property type="protein sequence ID" value="MFL4470366.1"/>
    <property type="molecule type" value="Genomic_DNA"/>
</dbReference>
<dbReference type="InterPro" id="IPR036005">
    <property type="entry name" value="Creatinase/aminopeptidase-like"/>
</dbReference>
<dbReference type="SUPFAM" id="SSF53092">
    <property type="entry name" value="Creatinase/prolidase N-terminal domain"/>
    <property type="match status" value="1"/>
</dbReference>
<dbReference type="SUPFAM" id="SSF55920">
    <property type="entry name" value="Creatinase/aminopeptidase"/>
    <property type="match status" value="1"/>
</dbReference>
<feature type="domain" description="Peptidase M24" evidence="1">
    <location>
        <begin position="164"/>
        <end position="364"/>
    </location>
</feature>
<evidence type="ECO:0000259" key="1">
    <source>
        <dbReference type="Pfam" id="PF00557"/>
    </source>
</evidence>
<protein>
    <submittedName>
        <fullName evidence="3">M24 family metallopeptidase</fullName>
    </submittedName>
</protein>
<keyword evidence="4" id="KW-1185">Reference proteome</keyword>
<dbReference type="Gene3D" id="3.90.230.10">
    <property type="entry name" value="Creatinase/methionine aminopeptidase superfamily"/>
    <property type="match status" value="1"/>
</dbReference>
<name>A0ABW8UWQ6_9RHOB</name>
<dbReference type="InterPro" id="IPR029149">
    <property type="entry name" value="Creatin/AminoP/Spt16_N"/>
</dbReference>
<gene>
    <name evidence="3" type="ORF">ACERZ8_10940</name>
</gene>
<dbReference type="Pfam" id="PF01321">
    <property type="entry name" value="Creatinase_N"/>
    <property type="match status" value="1"/>
</dbReference>
<dbReference type="InterPro" id="IPR000994">
    <property type="entry name" value="Pept_M24"/>
</dbReference>
<evidence type="ECO:0000259" key="2">
    <source>
        <dbReference type="Pfam" id="PF01321"/>
    </source>
</evidence>
<evidence type="ECO:0000313" key="3">
    <source>
        <dbReference type="EMBL" id="MFL4470366.1"/>
    </source>
</evidence>
<dbReference type="InterPro" id="IPR000587">
    <property type="entry name" value="Creatinase_N"/>
</dbReference>
<sequence>MSGFPASEFEARVARAQGLMEAANLDALLLTTEPEVRYFTGYLTRFWESPTRPWFVIVPVTSAPIAVIPSIGAPLMGQTWVQDIRTWRSPDYEDDGVSLVADALRAVVPKSGRIGVPSGLETHLRLPLNSWYALQAAMDDRKFSDDADIMRRLRLIKSDAEVDKIATACAIADAAFARVPEIAQVGTPLSQVFRAFQGLCLQEGADWVSYLAGGAGPGGYGDIIAPATDTPLAKGDVLMLDTGVVRDGYFSDFDRNWSLGPAAPETASAYARLIEASDTTFADARPGVTAADLFHVMDGVLTGGAGGSDAGRYGHGLGMQLTEWPSLIPDDHTVLEPGMVLTLEPGLSLETGKTLVHEENIVITDSGARYLSTPAPRDIPVIPA</sequence>
<dbReference type="InterPro" id="IPR050659">
    <property type="entry name" value="Peptidase_M24B"/>
</dbReference>
<dbReference type="PANTHER" id="PTHR46112:SF2">
    <property type="entry name" value="XAA-PRO AMINOPEPTIDASE P-RELATED"/>
    <property type="match status" value="1"/>
</dbReference>
<reference evidence="3 4" key="1">
    <citation type="submission" date="2024-08" db="EMBL/GenBank/DDBJ databases">
        <title>Tateyamaria sp. nov., isolated from marine algae.</title>
        <authorList>
            <person name="Choi B.J."/>
            <person name="Kim J.M."/>
            <person name="Lee J.K."/>
            <person name="Choi D.G."/>
            <person name="Bayburt H."/>
            <person name="Baek J.H."/>
            <person name="Han D.M."/>
            <person name="Jeon C.O."/>
        </authorList>
    </citation>
    <scope>NUCLEOTIDE SEQUENCE [LARGE SCALE GENOMIC DNA]</scope>
    <source>
        <strain evidence="3 4">KMU-156</strain>
    </source>
</reference>
<dbReference type="CDD" id="cd01066">
    <property type="entry name" value="APP_MetAP"/>
    <property type="match status" value="1"/>
</dbReference>
<comment type="caution">
    <text evidence="3">The sequence shown here is derived from an EMBL/GenBank/DDBJ whole genome shotgun (WGS) entry which is preliminary data.</text>
</comment>
<accession>A0ABW8UWQ6</accession>
<dbReference type="PRINTS" id="PR00599">
    <property type="entry name" value="MAPEPTIDASE"/>
</dbReference>
<dbReference type="Proteomes" id="UP001627408">
    <property type="component" value="Unassembled WGS sequence"/>
</dbReference>
<feature type="domain" description="Creatinase N-terminal" evidence="2">
    <location>
        <begin position="12"/>
        <end position="156"/>
    </location>
</feature>
<organism evidence="3 4">
    <name type="scientific">Tateyamaria armeniaca</name>
    <dbReference type="NCBI Taxonomy" id="2518930"/>
    <lineage>
        <taxon>Bacteria</taxon>
        <taxon>Pseudomonadati</taxon>
        <taxon>Pseudomonadota</taxon>
        <taxon>Alphaproteobacteria</taxon>
        <taxon>Rhodobacterales</taxon>
        <taxon>Roseobacteraceae</taxon>
        <taxon>Tateyamaria</taxon>
    </lineage>
</organism>
<evidence type="ECO:0000313" key="4">
    <source>
        <dbReference type="Proteomes" id="UP001627408"/>
    </source>
</evidence>
<proteinExistence type="predicted"/>
<dbReference type="RefSeq" id="WP_407592223.1">
    <property type="nucleotide sequence ID" value="NZ_JBHDIY010000002.1"/>
</dbReference>
<dbReference type="Gene3D" id="3.40.350.10">
    <property type="entry name" value="Creatinase/prolidase N-terminal domain"/>
    <property type="match status" value="1"/>
</dbReference>
<dbReference type="PANTHER" id="PTHR46112">
    <property type="entry name" value="AMINOPEPTIDASE"/>
    <property type="match status" value="1"/>
</dbReference>